<protein>
    <submittedName>
        <fullName evidence="2">DUF3991 domain-containing protein</fullName>
    </submittedName>
</protein>
<dbReference type="Proteomes" id="UP001300604">
    <property type="component" value="Chromosome"/>
</dbReference>
<feature type="region of interest" description="Disordered" evidence="1">
    <location>
        <begin position="395"/>
        <end position="425"/>
    </location>
</feature>
<dbReference type="RefSeq" id="WP_275844923.1">
    <property type="nucleotide sequence ID" value="NZ_CP135996.1"/>
</dbReference>
<dbReference type="AlphaFoldDB" id="A0AA97H2L8"/>
<dbReference type="EMBL" id="CP135996">
    <property type="protein sequence ID" value="WOC32372.1"/>
    <property type="molecule type" value="Genomic_DNA"/>
</dbReference>
<sequence>MPKPSIRERLGNLWQSVRTRVRNFFTGNRQTAQEQVYQPPLQAVQEAVSTAEPETLEERQQAETVQQTERSAETVAEKNSEGHQEKLRQLIQAEAAAFRDAGISYEASRQIVEDSAKLYIETYAIADTLADNLLKDSKTLYQEEMQGKENNAVSEAQQVEQEKAAATPFAAIDQPEEQPKEQPVQTVTEKAIDSPTPSNDKMESMPAKLELPQKTAELQKHVFAFLNIENHIDKEIIKDVEKRGLLYQDNDRNAVFVSQSKDGKPVAAVQHTTLPKSQFTAEVSGSNPTAGWLVNNHANKLFVTETPVDAMALMTLRKARGENLTDANYLAVGKEAAASITHCLKENPQIEDVVLASGKTEIQDLTAEIKTAGQDLSVQAQEQTGGAVGVLKRKVAQAQNRSASPQTQQKTVSKAHQQEPVAPSL</sequence>
<reference evidence="3" key="3">
    <citation type="submission" date="2024-06" db="EMBL/GenBank/DDBJ databases">
        <authorList>
            <person name="Zeng C."/>
        </authorList>
    </citation>
    <scope>NUCLEOTIDE SEQUENCE [LARGE SCALE GENOMIC DNA]</scope>
    <source>
        <strain evidence="3">ZCY20-5</strain>
    </source>
</reference>
<feature type="compositionally biased region" description="Polar residues" evidence="1">
    <location>
        <begin position="397"/>
        <end position="415"/>
    </location>
</feature>
<feature type="compositionally biased region" description="Basic and acidic residues" evidence="1">
    <location>
        <begin position="70"/>
        <end position="84"/>
    </location>
</feature>
<keyword evidence="3" id="KW-1185">Reference proteome</keyword>
<gene>
    <name evidence="2" type="ORF">PXC00_00460</name>
</gene>
<feature type="region of interest" description="Disordered" evidence="1">
    <location>
        <begin position="64"/>
        <end position="84"/>
    </location>
</feature>
<reference evidence="2 3" key="1">
    <citation type="submission" date="2024-06" db="EMBL/GenBank/DDBJ databases">
        <title>Caproicibacterium argilliputei sp. nov, a novel caproic acid producing anaerobic bacterium isolated from pit mud.</title>
        <authorList>
            <person name="Xia S."/>
        </authorList>
    </citation>
    <scope>NUCLEOTIDE SEQUENCE [LARGE SCALE GENOMIC DNA]</scope>
    <source>
        <strain evidence="2 3">ZCY20-5</strain>
    </source>
</reference>
<proteinExistence type="predicted"/>
<evidence type="ECO:0000313" key="3">
    <source>
        <dbReference type="Proteomes" id="UP001300604"/>
    </source>
</evidence>
<accession>A0AA97H2L8</accession>
<dbReference type="KEGG" id="carl:PXC00_00460"/>
<organism evidence="2 3">
    <name type="scientific">Caproicibacterium argilliputei</name>
    <dbReference type="NCBI Taxonomy" id="3030016"/>
    <lineage>
        <taxon>Bacteria</taxon>
        <taxon>Bacillati</taxon>
        <taxon>Bacillota</taxon>
        <taxon>Clostridia</taxon>
        <taxon>Eubacteriales</taxon>
        <taxon>Oscillospiraceae</taxon>
        <taxon>Caproicibacterium</taxon>
    </lineage>
</organism>
<feature type="region of interest" description="Disordered" evidence="1">
    <location>
        <begin position="148"/>
        <end position="204"/>
    </location>
</feature>
<evidence type="ECO:0000313" key="2">
    <source>
        <dbReference type="EMBL" id="WOC32372.1"/>
    </source>
</evidence>
<reference evidence="3" key="2">
    <citation type="submission" date="2024-06" db="EMBL/GenBank/DDBJ databases">
        <title>Caproicibacterium argilliputei sp. nov, a novel caproic acid producing anaerobic bacterium isolated from pit mud.</title>
        <authorList>
            <person name="Zeng C."/>
        </authorList>
    </citation>
    <scope>NUCLEOTIDE SEQUENCE [LARGE SCALE GENOMIC DNA]</scope>
    <source>
        <strain evidence="3">ZCY20-5</strain>
    </source>
</reference>
<name>A0AA97H2L8_9FIRM</name>
<evidence type="ECO:0000256" key="1">
    <source>
        <dbReference type="SAM" id="MobiDB-lite"/>
    </source>
</evidence>